<gene>
    <name evidence="1" type="ORF">MtrunA17_Chr7g0273751</name>
</gene>
<evidence type="ECO:0000313" key="1">
    <source>
        <dbReference type="EMBL" id="RHN49366.1"/>
    </source>
</evidence>
<sequence length="67" mass="7341">MINVALGKGPATQFTTPPYTASPHPKFTSAYLARVKSDTTQDLIVVNKHRSLITIRSAKECMYSSVT</sequence>
<name>A0A396H7Y5_MEDTR</name>
<comment type="caution">
    <text evidence="1">The sequence shown here is derived from an EMBL/GenBank/DDBJ whole genome shotgun (WGS) entry which is preliminary data.</text>
</comment>
<accession>A0A396H7Y5</accession>
<dbReference type="Gramene" id="rna44188">
    <property type="protein sequence ID" value="RHN49366.1"/>
    <property type="gene ID" value="gene44188"/>
</dbReference>
<protein>
    <submittedName>
        <fullName evidence="1">Uncharacterized protein</fullName>
    </submittedName>
</protein>
<dbReference type="EMBL" id="PSQE01000007">
    <property type="protein sequence ID" value="RHN49366.1"/>
    <property type="molecule type" value="Genomic_DNA"/>
</dbReference>
<organism evidence="1 2">
    <name type="scientific">Medicago truncatula</name>
    <name type="common">Barrel medic</name>
    <name type="synonym">Medicago tribuloides</name>
    <dbReference type="NCBI Taxonomy" id="3880"/>
    <lineage>
        <taxon>Eukaryota</taxon>
        <taxon>Viridiplantae</taxon>
        <taxon>Streptophyta</taxon>
        <taxon>Embryophyta</taxon>
        <taxon>Tracheophyta</taxon>
        <taxon>Spermatophyta</taxon>
        <taxon>Magnoliopsida</taxon>
        <taxon>eudicotyledons</taxon>
        <taxon>Gunneridae</taxon>
        <taxon>Pentapetalae</taxon>
        <taxon>rosids</taxon>
        <taxon>fabids</taxon>
        <taxon>Fabales</taxon>
        <taxon>Fabaceae</taxon>
        <taxon>Papilionoideae</taxon>
        <taxon>50 kb inversion clade</taxon>
        <taxon>NPAAA clade</taxon>
        <taxon>Hologalegina</taxon>
        <taxon>IRL clade</taxon>
        <taxon>Trifolieae</taxon>
        <taxon>Medicago</taxon>
    </lineage>
</organism>
<proteinExistence type="predicted"/>
<evidence type="ECO:0000313" key="2">
    <source>
        <dbReference type="Proteomes" id="UP000265566"/>
    </source>
</evidence>
<dbReference type="AlphaFoldDB" id="A0A396H7Y5"/>
<reference evidence="2" key="1">
    <citation type="journal article" date="2018" name="Nat. Plants">
        <title>Whole-genome landscape of Medicago truncatula symbiotic genes.</title>
        <authorList>
            <person name="Pecrix Y."/>
            <person name="Staton S.E."/>
            <person name="Sallet E."/>
            <person name="Lelandais-Briere C."/>
            <person name="Moreau S."/>
            <person name="Carrere S."/>
            <person name="Blein T."/>
            <person name="Jardinaud M.F."/>
            <person name="Latrasse D."/>
            <person name="Zouine M."/>
            <person name="Zahm M."/>
            <person name="Kreplak J."/>
            <person name="Mayjonade B."/>
            <person name="Satge C."/>
            <person name="Perez M."/>
            <person name="Cauet S."/>
            <person name="Marande W."/>
            <person name="Chantry-Darmon C."/>
            <person name="Lopez-Roques C."/>
            <person name="Bouchez O."/>
            <person name="Berard A."/>
            <person name="Debelle F."/>
            <person name="Munos S."/>
            <person name="Bendahmane A."/>
            <person name="Berges H."/>
            <person name="Niebel A."/>
            <person name="Buitink J."/>
            <person name="Frugier F."/>
            <person name="Benhamed M."/>
            <person name="Crespi M."/>
            <person name="Gouzy J."/>
            <person name="Gamas P."/>
        </authorList>
    </citation>
    <scope>NUCLEOTIDE SEQUENCE [LARGE SCALE GENOMIC DNA]</scope>
    <source>
        <strain evidence="2">cv. Jemalong A17</strain>
    </source>
</reference>
<dbReference type="Proteomes" id="UP000265566">
    <property type="component" value="Chromosome 7"/>
</dbReference>